<dbReference type="SUPFAM" id="SSF54236">
    <property type="entry name" value="Ubiquitin-like"/>
    <property type="match status" value="1"/>
</dbReference>
<feature type="region of interest" description="Disordered" evidence="1">
    <location>
        <begin position="246"/>
        <end position="309"/>
    </location>
</feature>
<dbReference type="InterPro" id="IPR015940">
    <property type="entry name" value="UBA"/>
</dbReference>
<reference evidence="5" key="1">
    <citation type="submission" date="2024-02" db="UniProtKB">
        <authorList>
            <consortium name="WormBaseParasite"/>
        </authorList>
    </citation>
    <scope>IDENTIFICATION</scope>
</reference>
<dbReference type="InterPro" id="IPR019956">
    <property type="entry name" value="Ubiquitin_dom"/>
</dbReference>
<evidence type="ECO:0000313" key="4">
    <source>
        <dbReference type="Proteomes" id="UP000035681"/>
    </source>
</evidence>
<dbReference type="SUPFAM" id="SSF46934">
    <property type="entry name" value="UBA-like"/>
    <property type="match status" value="1"/>
</dbReference>
<feature type="domain" description="UBA" evidence="2">
    <location>
        <begin position="437"/>
        <end position="481"/>
    </location>
</feature>
<accession>A0AAF5CQR2</accession>
<dbReference type="Proteomes" id="UP000035681">
    <property type="component" value="Unplaced"/>
</dbReference>
<organism evidence="4 5">
    <name type="scientific">Strongyloides stercoralis</name>
    <name type="common">Threadworm</name>
    <dbReference type="NCBI Taxonomy" id="6248"/>
    <lineage>
        <taxon>Eukaryota</taxon>
        <taxon>Metazoa</taxon>
        <taxon>Ecdysozoa</taxon>
        <taxon>Nematoda</taxon>
        <taxon>Chromadorea</taxon>
        <taxon>Rhabditida</taxon>
        <taxon>Tylenchina</taxon>
        <taxon>Panagrolaimomorpha</taxon>
        <taxon>Strongyloidoidea</taxon>
        <taxon>Strongyloididae</taxon>
        <taxon>Strongyloides</taxon>
    </lineage>
</organism>
<dbReference type="Gene3D" id="1.10.260.100">
    <property type="match status" value="1"/>
</dbReference>
<evidence type="ECO:0000259" key="3">
    <source>
        <dbReference type="PROSITE" id="PS50053"/>
    </source>
</evidence>
<feature type="compositionally biased region" description="Polar residues" evidence="1">
    <location>
        <begin position="280"/>
        <end position="306"/>
    </location>
</feature>
<dbReference type="PROSITE" id="PS50053">
    <property type="entry name" value="UBIQUITIN_2"/>
    <property type="match status" value="1"/>
</dbReference>
<dbReference type="InterPro" id="IPR000626">
    <property type="entry name" value="Ubiquitin-like_dom"/>
</dbReference>
<dbReference type="SMART" id="SM00165">
    <property type="entry name" value="UBA"/>
    <property type="match status" value="1"/>
</dbReference>
<dbReference type="InterPro" id="IPR015496">
    <property type="entry name" value="Ubiquilin"/>
</dbReference>
<dbReference type="GO" id="GO:0006511">
    <property type="term" value="P:ubiquitin-dependent protein catabolic process"/>
    <property type="evidence" value="ECO:0007669"/>
    <property type="project" value="TreeGrafter"/>
</dbReference>
<feature type="compositionally biased region" description="Polar residues" evidence="1">
    <location>
        <begin position="255"/>
        <end position="270"/>
    </location>
</feature>
<dbReference type="PANTHER" id="PTHR10677:SF3">
    <property type="entry name" value="FI07626P-RELATED"/>
    <property type="match status" value="1"/>
</dbReference>
<sequence length="481" mass="51747">SILIMTMSDTAPVTFTIHIRKPRESFTIEAPSNSTILNLKKIVNEKTSDPIDRLKFIYSGKILKDTDTLTSIGFKNDQTLHLVVSQSAPTTTAPSTATTPKPSTTTTQQQQGTTPTNATGRPNPFGSLLGSAGAGSMMGNMSPEVISNLMNLPVMQNMMSNPEILSSFIESSPQIQQLIESNPEIGHLINDPSNLRRCMDILRNPTAMDELMRSNDQAIRNLQGIPGGEAALERLYNTIQDPLLSNEPNPFASLGSDNNTNPTSRSQNAGVENAEALPNPWSSGGSNTANTPTNSSGARPGTNNRGRNALFDQLSQNPMFSSMTGGDNMANAASLLQRYQEAGLLDSMLPHLSNFLPPHLASPEIVRAMANPKVLEALEKIRNGYETLKAEAPQLADIMTGGISNFDENAQNALTNQFNNLSAAGDLTGMPGVTPANAEEHFKDQLEQLNSMGFLNKEANIRALIATFGDVNAAIERLLNN</sequence>
<proteinExistence type="predicted"/>
<dbReference type="PRINTS" id="PR00348">
    <property type="entry name" value="UBIQUITIN"/>
</dbReference>
<dbReference type="WBParaSite" id="TCONS_00000372.p1">
    <property type="protein sequence ID" value="TCONS_00000372.p1"/>
    <property type="gene ID" value="XLOC_000381"/>
</dbReference>
<dbReference type="CDD" id="cd14399">
    <property type="entry name" value="UBA_PLICs"/>
    <property type="match status" value="1"/>
</dbReference>
<dbReference type="Pfam" id="PF00627">
    <property type="entry name" value="UBA"/>
    <property type="match status" value="1"/>
</dbReference>
<dbReference type="SMART" id="SM00213">
    <property type="entry name" value="UBQ"/>
    <property type="match status" value="1"/>
</dbReference>
<dbReference type="SMART" id="SM00727">
    <property type="entry name" value="STI1"/>
    <property type="match status" value="2"/>
</dbReference>
<protein>
    <submittedName>
        <fullName evidence="5">Ubiquilin</fullName>
    </submittedName>
</protein>
<dbReference type="Pfam" id="PF00240">
    <property type="entry name" value="ubiquitin"/>
    <property type="match status" value="1"/>
</dbReference>
<dbReference type="InterPro" id="IPR029071">
    <property type="entry name" value="Ubiquitin-like_domsf"/>
</dbReference>
<evidence type="ECO:0000256" key="1">
    <source>
        <dbReference type="SAM" id="MobiDB-lite"/>
    </source>
</evidence>
<dbReference type="InterPro" id="IPR006636">
    <property type="entry name" value="STI1_HS-bd"/>
</dbReference>
<evidence type="ECO:0000313" key="5">
    <source>
        <dbReference type="WBParaSite" id="TCONS_00000372.p1"/>
    </source>
</evidence>
<dbReference type="GO" id="GO:0005829">
    <property type="term" value="C:cytosol"/>
    <property type="evidence" value="ECO:0007669"/>
    <property type="project" value="TreeGrafter"/>
</dbReference>
<dbReference type="InterPro" id="IPR009060">
    <property type="entry name" value="UBA-like_sf"/>
</dbReference>
<feature type="compositionally biased region" description="Low complexity" evidence="1">
    <location>
        <begin position="87"/>
        <end position="119"/>
    </location>
</feature>
<dbReference type="AlphaFoldDB" id="A0AAF5CQR2"/>
<dbReference type="Pfam" id="PF23195">
    <property type="entry name" value="UBQLN1"/>
    <property type="match status" value="1"/>
</dbReference>
<dbReference type="FunFam" id="1.10.260.100:FF:000001">
    <property type="entry name" value="Ubiquilin 1"/>
    <property type="match status" value="1"/>
</dbReference>
<dbReference type="Gene3D" id="3.10.20.90">
    <property type="entry name" value="Phosphatidylinositol 3-kinase Catalytic Subunit, Chain A, domain 1"/>
    <property type="match status" value="1"/>
</dbReference>
<dbReference type="PROSITE" id="PS50030">
    <property type="entry name" value="UBA"/>
    <property type="match status" value="1"/>
</dbReference>
<dbReference type="PANTHER" id="PTHR10677">
    <property type="entry name" value="UBIQUILIN"/>
    <property type="match status" value="1"/>
</dbReference>
<name>A0AAF5CQR2_STRER</name>
<dbReference type="GO" id="GO:0031593">
    <property type="term" value="F:polyubiquitin modification-dependent protein binding"/>
    <property type="evidence" value="ECO:0007669"/>
    <property type="project" value="TreeGrafter"/>
</dbReference>
<dbReference type="Gene3D" id="1.10.8.10">
    <property type="entry name" value="DNA helicase RuvA subunit, C-terminal domain"/>
    <property type="match status" value="1"/>
</dbReference>
<evidence type="ECO:0000259" key="2">
    <source>
        <dbReference type="PROSITE" id="PS50030"/>
    </source>
</evidence>
<feature type="domain" description="Ubiquitin-like" evidence="3">
    <location>
        <begin position="13"/>
        <end position="89"/>
    </location>
</feature>
<feature type="region of interest" description="Disordered" evidence="1">
    <location>
        <begin position="87"/>
        <end position="134"/>
    </location>
</feature>
<keyword evidence="4" id="KW-1185">Reference proteome</keyword>